<dbReference type="AlphaFoldDB" id="A0A6P2NUF8"/>
<evidence type="ECO:0000256" key="2">
    <source>
        <dbReference type="ARBA" id="ARBA00022603"/>
    </source>
</evidence>
<dbReference type="EMBL" id="CABVQC010000033">
    <property type="protein sequence ID" value="VWB98477.1"/>
    <property type="molecule type" value="Genomic_DNA"/>
</dbReference>
<dbReference type="GO" id="GO:0032259">
    <property type="term" value="P:methylation"/>
    <property type="evidence" value="ECO:0007669"/>
    <property type="project" value="UniProtKB-KW"/>
</dbReference>
<dbReference type="InterPro" id="IPR050390">
    <property type="entry name" value="C5-Methyltransferase"/>
</dbReference>
<keyword evidence="2 8" id="KW-0489">Methyltransferase</keyword>
<feature type="compositionally biased region" description="Polar residues" evidence="7">
    <location>
        <begin position="346"/>
        <end position="365"/>
    </location>
</feature>
<dbReference type="InterPro" id="IPR001525">
    <property type="entry name" value="C5_MeTfrase"/>
</dbReference>
<protein>
    <recommendedName>
        <fullName evidence="1">DNA (cytosine-5-)-methyltransferase</fullName>
        <ecNumber evidence="1">2.1.1.37</ecNumber>
    </recommendedName>
</protein>
<sequence>MLHESNTTYTSYLPDPEERLRQLALGMAVRSNASGPELLTDNFAGGGGASKGIELAFNRPVDIAINHDGEALVMHTANHPDTAHYQEDVFDVHPGFITGQRPIGLAWFSPDCKHHSKAKGGKPRDQKIRGLAWVALKWGALQKPRCIAIENVTELLTWGPLDGNGKPIKEEAGRTFKAFIDALSHGLDPAHPDIPEIYETLGADFPMEKLYAGLGYTVEHRVLRASDYGVPTTRTRLFIFARRDGLPIKWPVPTHGDPKAKGFAASGLLPWRTAAECIDFDLPAQSIFGRARPLATNTERRVAKGLWRHVLASVKPYIVGAHSGKPVPTAEPTDMAATENDRQPAQPAQTPYLTEHANGSNQRTMSAGEPLRTICAQVKGGHFSVVTPKMAPLVMTNTTGHPGASVEQPLPTITTGGHHAVVAPMIAPLRGTSEGHFGGHPFDAPLSTVSAGGTHHALASAHLVTIGYGERKGQEARTQDIEGPLGTVVAANKHALVAAHLTKFRTGNTGQDMDEPMPTVTANSFIKRPGGAAPLGIVAAHLTHLTHHGERSGHAADKPLPTVTGANRGEQALVAAYLEQANGGFYNGEGRPADAPMTTITSTGAQQQLVTAYCVKYYSSGGQWQGLDDPMHTIPTKARMGLVDTITVPANFLSEAHAVKAKMCAELLHKHLPEHFPEPAEMVLVFLQGQWWVLVDITLRMLTPRELARAQGFPDDYVIEPMVRRYKRAKSHAKGRSGKNARAHKEWVLVPLSKSAQVRMIGNSVCPPLARALIEANFPAIERLSQAA</sequence>
<evidence type="ECO:0000256" key="3">
    <source>
        <dbReference type="ARBA" id="ARBA00022679"/>
    </source>
</evidence>
<dbReference type="GO" id="GO:0009307">
    <property type="term" value="P:DNA restriction-modification system"/>
    <property type="evidence" value="ECO:0007669"/>
    <property type="project" value="UniProtKB-KW"/>
</dbReference>
<comment type="catalytic activity">
    <reaction evidence="6">
        <text>a 2'-deoxycytidine in DNA + S-adenosyl-L-methionine = a 5-methyl-2'-deoxycytidine in DNA + S-adenosyl-L-homocysteine + H(+)</text>
        <dbReference type="Rhea" id="RHEA:13681"/>
        <dbReference type="Rhea" id="RHEA-COMP:11369"/>
        <dbReference type="Rhea" id="RHEA-COMP:11370"/>
        <dbReference type="ChEBI" id="CHEBI:15378"/>
        <dbReference type="ChEBI" id="CHEBI:57856"/>
        <dbReference type="ChEBI" id="CHEBI:59789"/>
        <dbReference type="ChEBI" id="CHEBI:85452"/>
        <dbReference type="ChEBI" id="CHEBI:85454"/>
        <dbReference type="EC" id="2.1.1.37"/>
    </reaction>
</comment>
<reference evidence="8 9" key="1">
    <citation type="submission" date="2019-09" db="EMBL/GenBank/DDBJ databases">
        <authorList>
            <person name="Depoorter E."/>
        </authorList>
    </citation>
    <scope>NUCLEOTIDE SEQUENCE [LARGE SCALE GENOMIC DNA]</scope>
    <source>
        <strain evidence="8">LMG 13014</strain>
    </source>
</reference>
<name>A0A6P2NUF8_9BURK</name>
<dbReference type="GO" id="GO:0003677">
    <property type="term" value="F:DNA binding"/>
    <property type="evidence" value="ECO:0007669"/>
    <property type="project" value="TreeGrafter"/>
</dbReference>
<organism evidence="8 9">
    <name type="scientific">Burkholderia aenigmatica</name>
    <dbReference type="NCBI Taxonomy" id="2015348"/>
    <lineage>
        <taxon>Bacteria</taxon>
        <taxon>Pseudomonadati</taxon>
        <taxon>Pseudomonadota</taxon>
        <taxon>Betaproteobacteria</taxon>
        <taxon>Burkholderiales</taxon>
        <taxon>Burkholderiaceae</taxon>
        <taxon>Burkholderia</taxon>
        <taxon>Burkholderia cepacia complex</taxon>
    </lineage>
</organism>
<dbReference type="EC" id="2.1.1.37" evidence="1"/>
<dbReference type="PANTHER" id="PTHR10629:SF52">
    <property type="entry name" value="DNA (CYTOSINE-5)-METHYLTRANSFERASE 1"/>
    <property type="match status" value="1"/>
</dbReference>
<keyword evidence="4" id="KW-0949">S-adenosyl-L-methionine</keyword>
<dbReference type="Gene3D" id="3.90.120.10">
    <property type="entry name" value="DNA Methylase, subunit A, domain 2"/>
    <property type="match status" value="1"/>
</dbReference>
<dbReference type="InterPro" id="IPR029063">
    <property type="entry name" value="SAM-dependent_MTases_sf"/>
</dbReference>
<dbReference type="PANTHER" id="PTHR10629">
    <property type="entry name" value="CYTOSINE-SPECIFIC METHYLTRANSFERASE"/>
    <property type="match status" value="1"/>
</dbReference>
<evidence type="ECO:0000256" key="7">
    <source>
        <dbReference type="SAM" id="MobiDB-lite"/>
    </source>
</evidence>
<evidence type="ECO:0000313" key="9">
    <source>
        <dbReference type="Proteomes" id="UP000494261"/>
    </source>
</evidence>
<evidence type="ECO:0000313" key="8">
    <source>
        <dbReference type="EMBL" id="VWB98477.1"/>
    </source>
</evidence>
<evidence type="ECO:0000256" key="1">
    <source>
        <dbReference type="ARBA" id="ARBA00011975"/>
    </source>
</evidence>
<evidence type="ECO:0000256" key="5">
    <source>
        <dbReference type="ARBA" id="ARBA00022747"/>
    </source>
</evidence>
<evidence type="ECO:0000256" key="6">
    <source>
        <dbReference type="ARBA" id="ARBA00047422"/>
    </source>
</evidence>
<feature type="region of interest" description="Disordered" evidence="7">
    <location>
        <begin position="321"/>
        <end position="366"/>
    </location>
</feature>
<dbReference type="Proteomes" id="UP000494261">
    <property type="component" value="Unassembled WGS sequence"/>
</dbReference>
<dbReference type="GO" id="GO:0044027">
    <property type="term" value="P:negative regulation of gene expression via chromosomal CpG island methylation"/>
    <property type="evidence" value="ECO:0007669"/>
    <property type="project" value="TreeGrafter"/>
</dbReference>
<dbReference type="RefSeq" id="WP_235996167.1">
    <property type="nucleotide sequence ID" value="NZ_CABVQC010000033.1"/>
</dbReference>
<dbReference type="GO" id="GO:0003886">
    <property type="term" value="F:DNA (cytosine-5-)-methyltransferase activity"/>
    <property type="evidence" value="ECO:0007669"/>
    <property type="project" value="UniProtKB-EC"/>
</dbReference>
<dbReference type="SUPFAM" id="SSF53335">
    <property type="entry name" value="S-adenosyl-L-methionine-dependent methyltransferases"/>
    <property type="match status" value="1"/>
</dbReference>
<gene>
    <name evidence="8" type="ORF">BLA13014_04607</name>
</gene>
<evidence type="ECO:0000256" key="4">
    <source>
        <dbReference type="ARBA" id="ARBA00022691"/>
    </source>
</evidence>
<accession>A0A6P2NUF8</accession>
<proteinExistence type="predicted"/>
<keyword evidence="5" id="KW-0680">Restriction system</keyword>
<dbReference type="Gene3D" id="3.40.50.150">
    <property type="entry name" value="Vaccinia Virus protein VP39"/>
    <property type="match status" value="1"/>
</dbReference>
<dbReference type="Pfam" id="PF00145">
    <property type="entry name" value="DNA_methylase"/>
    <property type="match status" value="1"/>
</dbReference>
<keyword evidence="3 8" id="KW-0808">Transferase</keyword>